<protein>
    <submittedName>
        <fullName evidence="2">Uncharacterized protein</fullName>
    </submittedName>
</protein>
<organism evidence="2 3">
    <name type="scientific">Kribbella pratensis</name>
    <dbReference type="NCBI Taxonomy" id="2512112"/>
    <lineage>
        <taxon>Bacteria</taxon>
        <taxon>Bacillati</taxon>
        <taxon>Actinomycetota</taxon>
        <taxon>Actinomycetes</taxon>
        <taxon>Propionibacteriales</taxon>
        <taxon>Kribbellaceae</taxon>
        <taxon>Kribbella</taxon>
    </lineage>
</organism>
<dbReference type="AlphaFoldDB" id="A0A4R8C327"/>
<name>A0A4R8C327_9ACTN</name>
<dbReference type="EMBL" id="SODP01000002">
    <property type="protein sequence ID" value="TDW70192.1"/>
    <property type="molecule type" value="Genomic_DNA"/>
</dbReference>
<keyword evidence="3" id="KW-1185">Reference proteome</keyword>
<feature type="transmembrane region" description="Helical" evidence="1">
    <location>
        <begin position="15"/>
        <end position="33"/>
    </location>
</feature>
<gene>
    <name evidence="2" type="ORF">EV653_4228</name>
</gene>
<evidence type="ECO:0000313" key="3">
    <source>
        <dbReference type="Proteomes" id="UP000295146"/>
    </source>
</evidence>
<proteinExistence type="predicted"/>
<dbReference type="Proteomes" id="UP000295146">
    <property type="component" value="Unassembled WGS sequence"/>
</dbReference>
<evidence type="ECO:0000256" key="1">
    <source>
        <dbReference type="SAM" id="Phobius"/>
    </source>
</evidence>
<dbReference type="RefSeq" id="WP_134105409.1">
    <property type="nucleotide sequence ID" value="NZ_SODP01000002.1"/>
</dbReference>
<feature type="transmembrane region" description="Helical" evidence="1">
    <location>
        <begin position="45"/>
        <end position="63"/>
    </location>
</feature>
<keyword evidence="1" id="KW-1133">Transmembrane helix</keyword>
<accession>A0A4R8C327</accession>
<keyword evidence="1" id="KW-0812">Transmembrane</keyword>
<evidence type="ECO:0000313" key="2">
    <source>
        <dbReference type="EMBL" id="TDW70192.1"/>
    </source>
</evidence>
<comment type="caution">
    <text evidence="2">The sequence shown here is derived from an EMBL/GenBank/DDBJ whole genome shotgun (WGS) entry which is preliminary data.</text>
</comment>
<sequence length="66" mass="6686">MSRQPRKTGPTRPDVPGVVAGAVLTGAATIWMLTENGVLQTDDLGVTSALLLVTAGVLGLAASRRG</sequence>
<keyword evidence="1" id="KW-0472">Membrane</keyword>
<reference evidence="2 3" key="1">
    <citation type="submission" date="2019-03" db="EMBL/GenBank/DDBJ databases">
        <title>Genomic Encyclopedia of Type Strains, Phase III (KMG-III): the genomes of soil and plant-associated and newly described type strains.</title>
        <authorList>
            <person name="Whitman W."/>
        </authorList>
    </citation>
    <scope>NUCLEOTIDE SEQUENCE [LARGE SCALE GENOMIC DNA]</scope>
    <source>
        <strain evidence="2 3">VKM Ac-2573</strain>
    </source>
</reference>